<name>A0A0J6WZY9_9FIRM</name>
<feature type="transmembrane region" description="Helical" evidence="9">
    <location>
        <begin position="875"/>
        <end position="893"/>
    </location>
</feature>
<evidence type="ECO:0000256" key="6">
    <source>
        <dbReference type="ARBA" id="ARBA00022692"/>
    </source>
</evidence>
<evidence type="ECO:0000256" key="2">
    <source>
        <dbReference type="ARBA" id="ARBA00010942"/>
    </source>
</evidence>
<keyword evidence="8 9" id="KW-0472">Membrane</keyword>
<evidence type="ECO:0000256" key="8">
    <source>
        <dbReference type="ARBA" id="ARBA00023136"/>
    </source>
</evidence>
<dbReference type="SUPFAM" id="SSF82693">
    <property type="entry name" value="Multidrug efflux transporter AcrB pore domain, PN1, PN2, PC1 and PC2 subdomains"/>
    <property type="match status" value="4"/>
</dbReference>
<proteinExistence type="inferred from homology"/>
<feature type="transmembrane region" description="Helical" evidence="9">
    <location>
        <begin position="442"/>
        <end position="467"/>
    </location>
</feature>
<dbReference type="Gene3D" id="3.30.2090.10">
    <property type="entry name" value="Multidrug efflux transporter AcrB TolC docking domain, DN and DC subdomains"/>
    <property type="match status" value="2"/>
</dbReference>
<feature type="transmembrane region" description="Helical" evidence="9">
    <location>
        <begin position="343"/>
        <end position="359"/>
    </location>
</feature>
<dbReference type="Proteomes" id="UP000036503">
    <property type="component" value="Unassembled WGS sequence"/>
</dbReference>
<evidence type="ECO:0000256" key="7">
    <source>
        <dbReference type="ARBA" id="ARBA00022989"/>
    </source>
</evidence>
<organism evidence="10 11">
    <name type="scientific">Megasphaera cerevisiae DSM 20462</name>
    <dbReference type="NCBI Taxonomy" id="1122219"/>
    <lineage>
        <taxon>Bacteria</taxon>
        <taxon>Bacillati</taxon>
        <taxon>Bacillota</taxon>
        <taxon>Negativicutes</taxon>
        <taxon>Veillonellales</taxon>
        <taxon>Veillonellaceae</taxon>
        <taxon>Megasphaera</taxon>
    </lineage>
</organism>
<dbReference type="PANTHER" id="PTHR32063">
    <property type="match status" value="1"/>
</dbReference>
<evidence type="ECO:0000256" key="9">
    <source>
        <dbReference type="SAM" id="Phobius"/>
    </source>
</evidence>
<evidence type="ECO:0000256" key="3">
    <source>
        <dbReference type="ARBA" id="ARBA00022448"/>
    </source>
</evidence>
<dbReference type="OrthoDB" id="8270at2"/>
<dbReference type="InParanoid" id="A0A0J6WZY9"/>
<dbReference type="RefSeq" id="WP_048512796.1">
    <property type="nucleotide sequence ID" value="NZ_FUXD01000003.1"/>
</dbReference>
<dbReference type="Pfam" id="PF00873">
    <property type="entry name" value="ACR_tran"/>
    <property type="match status" value="1"/>
</dbReference>
<gene>
    <name evidence="10" type="ORF">AB840_00135</name>
</gene>
<dbReference type="NCBIfam" id="NF000282">
    <property type="entry name" value="RND_permease_1"/>
    <property type="match status" value="1"/>
</dbReference>
<sequence length="1043" mass="112500">MAKFFIYRPIFAIVVSIIIVLLGIVSAFNLSVAQYPNISPPTIAVNTKYQGANAEVINDTVAQVVENQVNGVDGMQSMTSSSTDTGFYTLNVQFETGTNSDIDSVQTQNRVSEVKSSLPDSVQSQGVTTTKSSDDSALTFTLYSPNDTYDAKFLENYGNIYLLDDIKRIKGVGEISEFGADYSMRVWLQPEKMAKLGIAVSQVISAIESQNVQAPAGSLGKMPADTKQAFEYTVRVQGRLTNAESFGNIIISAASDGTMIRLKDIAKVEMGSRDYIYNSKQNGHASAGFSVKLNSDANSLETIGQIKALLQTAKEKFPAGMDYAVTIDNTKFIYESILEVCRTLAEALALVVLVVYLFLQSWRATLIPLLAVPVSLIGTFTAFTFLDFTINTLTLFAMVLAIGLVVDDAIVVIEAVERHIRDDAMSPREATLQAMKEVSGPVIAIAFVLASVFLPVAFFGGVMGILYKQFALTIAFSMGVSAFVALSLTPALCALILKPQPVLRKNTMILTRFFDAFNNWLQKTTVRYEQTIRRLIPKARLCVMALAGMLALTGVLYQLVPSSLVPEEDQGYYMVGVTLPEGASLTRTIHAMDTLSASIQKQPGVQQVMSLAGTDLLTGSSKTNTGELFVGLTPWKERTGSGLSAQAEIQSTLAHASSFLEGKVSAFSPPALPGLGSVGGISLMIEDRNGGTLSNLDTITKNFIEKAKAHKEIGSVSSNFSTSTPGYQFDVDRQKAEVLGVSVDDVFSALQVFLGADEVNDFTKFGRNYKVILQAESPYRSDTDTLQHVFVKSSSDDMIPLSTLVTAKRVLAPSVITRFNGVQAAKITASEASGYSSGQAIQALEEVAKETLPDGYTYEWTGQSREEQESAGRTPIVFGMALLFAFLCLAALYESWSVPFAVLFSIPTGIFGAFVFQYISGQANSVYMQIGLIMLMGLAAKNAILIVEFAKVRVDQGMSPEQAAAEAAKLRLRPIIMTSMAFIIGCIPLMLATGAGSAARASMGTAVVGGMLAATTLGIFLIPILFIMVERFTQTIGRLRKSR</sequence>
<dbReference type="EMBL" id="LEKT01000001">
    <property type="protein sequence ID" value="KMO87838.1"/>
    <property type="molecule type" value="Genomic_DNA"/>
</dbReference>
<keyword evidence="7 9" id="KW-1133">Transmembrane helix</keyword>
<dbReference type="InterPro" id="IPR027463">
    <property type="entry name" value="AcrB_DN_DC_subdom"/>
</dbReference>
<dbReference type="Gene3D" id="3.30.70.1320">
    <property type="entry name" value="Multidrug efflux transporter AcrB pore domain like"/>
    <property type="match status" value="1"/>
</dbReference>
<dbReference type="PATRIC" id="fig|1122219.3.peg.32"/>
<dbReference type="SUPFAM" id="SSF82866">
    <property type="entry name" value="Multidrug efflux transporter AcrB transmembrane domain"/>
    <property type="match status" value="2"/>
</dbReference>
<dbReference type="InterPro" id="IPR001036">
    <property type="entry name" value="Acrflvin-R"/>
</dbReference>
<evidence type="ECO:0000313" key="11">
    <source>
        <dbReference type="Proteomes" id="UP000036503"/>
    </source>
</evidence>
<comment type="caution">
    <text evidence="10">The sequence shown here is derived from an EMBL/GenBank/DDBJ whole genome shotgun (WGS) entry which is preliminary data.</text>
</comment>
<feature type="transmembrane region" description="Helical" evidence="9">
    <location>
        <begin position="473"/>
        <end position="497"/>
    </location>
</feature>
<dbReference type="Gene3D" id="3.30.70.1430">
    <property type="entry name" value="Multidrug efflux transporter AcrB pore domain"/>
    <property type="match status" value="2"/>
</dbReference>
<protein>
    <submittedName>
        <fullName evidence="10">RND transporter</fullName>
    </submittedName>
</protein>
<evidence type="ECO:0000256" key="1">
    <source>
        <dbReference type="ARBA" id="ARBA00004429"/>
    </source>
</evidence>
<evidence type="ECO:0000256" key="5">
    <source>
        <dbReference type="ARBA" id="ARBA00022519"/>
    </source>
</evidence>
<dbReference type="PRINTS" id="PR00702">
    <property type="entry name" value="ACRIFLAVINRP"/>
</dbReference>
<feature type="transmembrane region" description="Helical" evidence="9">
    <location>
        <begin position="970"/>
        <end position="991"/>
    </location>
</feature>
<keyword evidence="3" id="KW-0813">Transport</keyword>
<dbReference type="GO" id="GO:0009636">
    <property type="term" value="P:response to toxic substance"/>
    <property type="evidence" value="ECO:0007669"/>
    <property type="project" value="UniProtKB-ARBA"/>
</dbReference>
<dbReference type="NCBIfam" id="TIGR00915">
    <property type="entry name" value="2A0602"/>
    <property type="match status" value="1"/>
</dbReference>
<feature type="transmembrane region" description="Helical" evidence="9">
    <location>
        <begin position="900"/>
        <end position="920"/>
    </location>
</feature>
<dbReference type="SUPFAM" id="SSF82714">
    <property type="entry name" value="Multidrug efflux transporter AcrB TolC docking domain, DN and DC subdomains"/>
    <property type="match status" value="2"/>
</dbReference>
<dbReference type="GO" id="GO:0042910">
    <property type="term" value="F:xenobiotic transmembrane transporter activity"/>
    <property type="evidence" value="ECO:0007669"/>
    <property type="project" value="TreeGrafter"/>
</dbReference>
<keyword evidence="5" id="KW-0997">Cell inner membrane</keyword>
<feature type="transmembrane region" description="Helical" evidence="9">
    <location>
        <begin position="926"/>
        <end position="949"/>
    </location>
</feature>
<dbReference type="InterPro" id="IPR004764">
    <property type="entry name" value="MdtF-like"/>
</dbReference>
<evidence type="ECO:0000256" key="4">
    <source>
        <dbReference type="ARBA" id="ARBA00022475"/>
    </source>
</evidence>
<comment type="subcellular location">
    <subcellularLocation>
        <location evidence="1">Cell inner membrane</location>
        <topology evidence="1">Multi-pass membrane protein</topology>
    </subcellularLocation>
</comment>
<comment type="similarity">
    <text evidence="2">Belongs to the resistance-nodulation-cell division (RND) (TC 2.A.6) family.</text>
</comment>
<keyword evidence="4" id="KW-1003">Cell membrane</keyword>
<accession>A0A0J6WZY9</accession>
<dbReference type="AlphaFoldDB" id="A0A0J6WZY9"/>
<dbReference type="GO" id="GO:0015562">
    <property type="term" value="F:efflux transmembrane transporter activity"/>
    <property type="evidence" value="ECO:0007669"/>
    <property type="project" value="InterPro"/>
</dbReference>
<dbReference type="Gene3D" id="3.30.70.1440">
    <property type="entry name" value="Multidrug efflux transporter AcrB pore domain"/>
    <property type="match status" value="1"/>
</dbReference>
<feature type="transmembrane region" description="Helical" evidence="9">
    <location>
        <begin position="1003"/>
        <end position="1029"/>
    </location>
</feature>
<dbReference type="GO" id="GO:0005886">
    <property type="term" value="C:plasma membrane"/>
    <property type="evidence" value="ECO:0007669"/>
    <property type="project" value="UniProtKB-SubCell"/>
</dbReference>
<keyword evidence="6 9" id="KW-0812">Transmembrane</keyword>
<feature type="transmembrane region" description="Helical" evidence="9">
    <location>
        <begin position="392"/>
        <end position="416"/>
    </location>
</feature>
<feature type="transmembrane region" description="Helical" evidence="9">
    <location>
        <begin position="541"/>
        <end position="560"/>
    </location>
</feature>
<feature type="transmembrane region" description="Helical" evidence="9">
    <location>
        <begin position="366"/>
        <end position="386"/>
    </location>
</feature>
<keyword evidence="11" id="KW-1185">Reference proteome</keyword>
<dbReference type="Gene3D" id="1.20.1640.10">
    <property type="entry name" value="Multidrug efflux transporter AcrB transmembrane domain"/>
    <property type="match status" value="2"/>
</dbReference>
<dbReference type="STRING" id="39029.BSR42_02755"/>
<evidence type="ECO:0000313" key="10">
    <source>
        <dbReference type="EMBL" id="KMO87838.1"/>
    </source>
</evidence>
<reference evidence="10 11" key="1">
    <citation type="submission" date="2015-06" db="EMBL/GenBank/DDBJ databases">
        <title>Draft genome sequence of beer spoilage bacterium Megasphaera cerevisiae type strain 20462.</title>
        <authorList>
            <person name="Kutumbaka K."/>
            <person name="Pasmowitz J."/>
            <person name="Mategko J."/>
            <person name="Reyes D."/>
            <person name="Friedrich A."/>
            <person name="Han S."/>
            <person name="Martens-Habbena W."/>
            <person name="Neal-McKinney J."/>
            <person name="Janagama H.K."/>
            <person name="Nadala C."/>
            <person name="Samadpour M."/>
        </authorList>
    </citation>
    <scope>NUCLEOTIDE SEQUENCE [LARGE SCALE GENOMIC DNA]</scope>
    <source>
        <strain evidence="10 11">DSM 20462</strain>
    </source>
</reference>
<dbReference type="FunFam" id="1.20.1640.10:FF:000001">
    <property type="entry name" value="Efflux pump membrane transporter"/>
    <property type="match status" value="1"/>
</dbReference>
<dbReference type="PANTHER" id="PTHR32063:SF13">
    <property type="entry name" value="MULTIDRUG EFFLUX PUMP SUBUNIT ACRB-RELATED"/>
    <property type="match status" value="1"/>
</dbReference>